<proteinExistence type="predicted"/>
<feature type="region of interest" description="Disordered" evidence="1">
    <location>
        <begin position="97"/>
        <end position="119"/>
    </location>
</feature>
<dbReference type="Proteomes" id="UP000198287">
    <property type="component" value="Unassembled WGS sequence"/>
</dbReference>
<organism evidence="2 3">
    <name type="scientific">Folsomia candida</name>
    <name type="common">Springtail</name>
    <dbReference type="NCBI Taxonomy" id="158441"/>
    <lineage>
        <taxon>Eukaryota</taxon>
        <taxon>Metazoa</taxon>
        <taxon>Ecdysozoa</taxon>
        <taxon>Arthropoda</taxon>
        <taxon>Hexapoda</taxon>
        <taxon>Collembola</taxon>
        <taxon>Entomobryomorpha</taxon>
        <taxon>Isotomoidea</taxon>
        <taxon>Isotomidae</taxon>
        <taxon>Proisotominae</taxon>
        <taxon>Folsomia</taxon>
    </lineage>
</organism>
<keyword evidence="3" id="KW-1185">Reference proteome</keyword>
<accession>A0A226CX92</accession>
<feature type="compositionally biased region" description="Basic and acidic residues" evidence="1">
    <location>
        <begin position="459"/>
        <end position="480"/>
    </location>
</feature>
<dbReference type="AlphaFoldDB" id="A0A226CX92"/>
<evidence type="ECO:0000256" key="1">
    <source>
        <dbReference type="SAM" id="MobiDB-lite"/>
    </source>
</evidence>
<dbReference type="SMART" id="SM00667">
    <property type="entry name" value="LisH"/>
    <property type="match status" value="1"/>
</dbReference>
<dbReference type="InterPro" id="IPR006594">
    <property type="entry name" value="LisH"/>
</dbReference>
<evidence type="ECO:0000313" key="3">
    <source>
        <dbReference type="Proteomes" id="UP000198287"/>
    </source>
</evidence>
<reference evidence="2 3" key="1">
    <citation type="submission" date="2015-12" db="EMBL/GenBank/DDBJ databases">
        <title>The genome of Folsomia candida.</title>
        <authorList>
            <person name="Faddeeva A."/>
            <person name="Derks M.F."/>
            <person name="Anvar Y."/>
            <person name="Smit S."/>
            <person name="Van Straalen N."/>
            <person name="Roelofs D."/>
        </authorList>
    </citation>
    <scope>NUCLEOTIDE SEQUENCE [LARGE SCALE GENOMIC DNA]</scope>
    <source>
        <strain evidence="2 3">VU population</strain>
        <tissue evidence="2">Whole body</tissue>
    </source>
</reference>
<feature type="compositionally biased region" description="Polar residues" evidence="1">
    <location>
        <begin position="19"/>
        <end position="33"/>
    </location>
</feature>
<feature type="compositionally biased region" description="Basic and acidic residues" evidence="1">
    <location>
        <begin position="330"/>
        <end position="339"/>
    </location>
</feature>
<feature type="compositionally biased region" description="Low complexity" evidence="1">
    <location>
        <begin position="482"/>
        <end position="493"/>
    </location>
</feature>
<sequence>MSSEEGSPLVQECTEDNPSKSLSKNETQNNNGTKEVPENDACGNSSPTKPPPFSSPFHQKLAEVYCSEDLTFSSPPISPILPSYHNRSIPIIKNIAESGQQPGERTMSSHSDNDNGDEESFISYDASFHEEALRYMKSTGFMAQVKGEISKYLFDTVKTRLTSYIIPDRADKEILSQIYDYLQWVGMKSTAGVLLSETPVEVTPTERNSDDESPPPLVDMFASLRQKDDKKSSNLDNKSPNLNDKSADFDLTFDDTLPNEHKEDKIIEQIPNETFTLQEEPETILKDVETPIPLVNRNLLLPPSGDLLTGSPLSTPVASSITKLPIRPQKSQEQEKPTSGDKFPLSISSSKKKESFEDLLLAYVGNDDTMEETPTKSDKTLQDESSLFKTPAGVGPPSKPSSDSNLIAFTTSTPINDNDNTPSRTWEQQQQVTTTPLSTPLSSSLPTTDKTFTILKSGGEPERNFFSKQQPHHEQEHDESPESSWSSASISLPKKSESSPPPPPVEPSSRPPPPPSDEEEDDVKSTDGKKSAASTSDVVSLDLEVDNDDITQDISLASDAIGMSECDHFVNIIK</sequence>
<dbReference type="PROSITE" id="PS50896">
    <property type="entry name" value="LISH"/>
    <property type="match status" value="1"/>
</dbReference>
<feature type="compositionally biased region" description="Pro residues" evidence="1">
    <location>
        <begin position="499"/>
        <end position="515"/>
    </location>
</feature>
<dbReference type="OrthoDB" id="5970631at2759"/>
<protein>
    <submittedName>
        <fullName evidence="2">Uncharacterized protein</fullName>
    </submittedName>
</protein>
<feature type="compositionally biased region" description="Low complexity" evidence="1">
    <location>
        <begin position="433"/>
        <end position="448"/>
    </location>
</feature>
<feature type="compositionally biased region" description="Polar residues" evidence="1">
    <location>
        <begin position="400"/>
        <end position="432"/>
    </location>
</feature>
<feature type="compositionally biased region" description="Polar residues" evidence="1">
    <location>
        <begin position="97"/>
        <end position="110"/>
    </location>
</feature>
<feature type="region of interest" description="Disordered" evidence="1">
    <location>
        <begin position="1"/>
        <end position="56"/>
    </location>
</feature>
<dbReference type="EMBL" id="LNIX01000050">
    <property type="protein sequence ID" value="OXA37965.1"/>
    <property type="molecule type" value="Genomic_DNA"/>
</dbReference>
<gene>
    <name evidence="2" type="ORF">Fcan01_27286</name>
</gene>
<feature type="region of interest" description="Disordered" evidence="1">
    <location>
        <begin position="365"/>
        <end position="537"/>
    </location>
</feature>
<name>A0A226CX92_FOLCA</name>
<feature type="compositionally biased region" description="Low complexity" evidence="1">
    <location>
        <begin position="234"/>
        <end position="244"/>
    </location>
</feature>
<comment type="caution">
    <text evidence="2">The sequence shown here is derived from an EMBL/GenBank/DDBJ whole genome shotgun (WGS) entry which is preliminary data.</text>
</comment>
<feature type="region of interest" description="Disordered" evidence="1">
    <location>
        <begin position="321"/>
        <end position="349"/>
    </location>
</feature>
<feature type="region of interest" description="Disordered" evidence="1">
    <location>
        <begin position="225"/>
        <end position="251"/>
    </location>
</feature>
<feature type="region of interest" description="Disordered" evidence="1">
    <location>
        <begin position="199"/>
        <end position="218"/>
    </location>
</feature>
<feature type="compositionally biased region" description="Basic and acidic residues" evidence="1">
    <location>
        <begin position="373"/>
        <end position="382"/>
    </location>
</feature>
<evidence type="ECO:0000313" key="2">
    <source>
        <dbReference type="EMBL" id="OXA37965.1"/>
    </source>
</evidence>